<protein>
    <recommendedName>
        <fullName evidence="2">dTDP-4-dehydrorhamnose reductase</fullName>
        <ecNumber evidence="2">1.1.1.133</ecNumber>
    </recommendedName>
</protein>
<dbReference type="InterPro" id="IPR005913">
    <property type="entry name" value="dTDP_dehydrorham_reduct"/>
</dbReference>
<keyword evidence="2" id="KW-0560">Oxidoreductase</keyword>
<dbReference type="EMBL" id="JACJVO010000021">
    <property type="protein sequence ID" value="MBB6732577.1"/>
    <property type="molecule type" value="Genomic_DNA"/>
</dbReference>
<evidence type="ECO:0000259" key="3">
    <source>
        <dbReference type="Pfam" id="PF04321"/>
    </source>
</evidence>
<dbReference type="InterPro" id="IPR029903">
    <property type="entry name" value="RmlD-like-bd"/>
</dbReference>
<keyword evidence="2" id="KW-0521">NADP</keyword>
<evidence type="ECO:0000256" key="1">
    <source>
        <dbReference type="ARBA" id="ARBA00010944"/>
    </source>
</evidence>
<dbReference type="GO" id="GO:0005829">
    <property type="term" value="C:cytosol"/>
    <property type="evidence" value="ECO:0007669"/>
    <property type="project" value="TreeGrafter"/>
</dbReference>
<dbReference type="SUPFAM" id="SSF51735">
    <property type="entry name" value="NAD(P)-binding Rossmann-fold domains"/>
    <property type="match status" value="1"/>
</dbReference>
<dbReference type="EC" id="1.1.1.133" evidence="2"/>
<name>A0A7X0VWN2_9BACL</name>
<organism evidence="4 5">
    <name type="scientific">Cohnella zeiphila</name>
    <dbReference type="NCBI Taxonomy" id="2761120"/>
    <lineage>
        <taxon>Bacteria</taxon>
        <taxon>Bacillati</taxon>
        <taxon>Bacillota</taxon>
        <taxon>Bacilli</taxon>
        <taxon>Bacillales</taxon>
        <taxon>Paenibacillaceae</taxon>
        <taxon>Cohnella</taxon>
    </lineage>
</organism>
<evidence type="ECO:0000313" key="4">
    <source>
        <dbReference type="EMBL" id="MBB6732577.1"/>
    </source>
</evidence>
<dbReference type="InterPro" id="IPR036291">
    <property type="entry name" value="NAD(P)-bd_dom_sf"/>
</dbReference>
<comment type="similarity">
    <text evidence="1 2">Belongs to the dTDP-4-dehydrorhamnose reductase family.</text>
</comment>
<dbReference type="UniPathway" id="UPA00124"/>
<feature type="domain" description="RmlD-like substrate binding" evidence="3">
    <location>
        <begin position="1"/>
        <end position="169"/>
    </location>
</feature>
<dbReference type="PANTHER" id="PTHR10491:SF4">
    <property type="entry name" value="METHIONINE ADENOSYLTRANSFERASE 2 SUBUNIT BETA"/>
    <property type="match status" value="1"/>
</dbReference>
<reference evidence="4 5" key="1">
    <citation type="submission" date="2020-08" db="EMBL/GenBank/DDBJ databases">
        <title>Cohnella phylogeny.</title>
        <authorList>
            <person name="Dunlap C."/>
        </authorList>
    </citation>
    <scope>NUCLEOTIDE SEQUENCE [LARGE SCALE GENOMIC DNA]</scope>
    <source>
        <strain evidence="4 5">CBP 2801</strain>
    </source>
</reference>
<comment type="function">
    <text evidence="2">Catalyzes the reduction of dTDP-6-deoxy-L-lyxo-4-hexulose to yield dTDP-L-rhamnose.</text>
</comment>
<gene>
    <name evidence="4" type="ORF">H7C18_16770</name>
</gene>
<proteinExistence type="inferred from homology"/>
<accession>A0A7X0VWN2</accession>
<evidence type="ECO:0000313" key="5">
    <source>
        <dbReference type="Proteomes" id="UP000564644"/>
    </source>
</evidence>
<dbReference type="GO" id="GO:0019305">
    <property type="term" value="P:dTDP-rhamnose biosynthetic process"/>
    <property type="evidence" value="ECO:0007669"/>
    <property type="project" value="UniProtKB-UniPathway"/>
</dbReference>
<dbReference type="AlphaFoldDB" id="A0A7X0VWN2"/>
<dbReference type="Gene3D" id="3.40.50.720">
    <property type="entry name" value="NAD(P)-binding Rossmann-like Domain"/>
    <property type="match status" value="1"/>
</dbReference>
<dbReference type="GO" id="GO:0008831">
    <property type="term" value="F:dTDP-4-dehydrorhamnose reductase activity"/>
    <property type="evidence" value="ECO:0007669"/>
    <property type="project" value="UniProtKB-EC"/>
</dbReference>
<dbReference type="PANTHER" id="PTHR10491">
    <property type="entry name" value="DTDP-4-DEHYDRORHAMNOSE REDUCTASE"/>
    <property type="match status" value="1"/>
</dbReference>
<dbReference type="RefSeq" id="WP_185130247.1">
    <property type="nucleotide sequence ID" value="NZ_JACJVO010000021.1"/>
</dbReference>
<keyword evidence="5" id="KW-1185">Reference proteome</keyword>
<comment type="pathway">
    <text evidence="2">Carbohydrate biosynthesis; dTDP-L-rhamnose biosynthesis.</text>
</comment>
<evidence type="ECO:0000256" key="2">
    <source>
        <dbReference type="RuleBase" id="RU364082"/>
    </source>
</evidence>
<sequence length="289" mass="31476">MKILLLGGNGMAGHLLADYLRLAAGHEVTATVRDAQTGAASGRPFPAEAGCRMRALDARDLDAVAAAVREEKPDVIVNAVGVLNKNAEDRPLDAYTVNGLLPHWLAHWGEMTGARLIHISSDCVFSGDRGGYGEEELPDGTTVYAKSKALGEVRDRRHLTIRTSIIGPEIRGRGIGLLKWFLGQTGPVPGYANVWWNGVTTLELAKAIAYAIDHPEFGGLIHLTAPETISKLELLKLIRTVYNRVDITVVPAMEPVIDRTLLPTSSGFGYLPPDYETMLREMRERSSWG</sequence>
<dbReference type="CDD" id="cd05254">
    <property type="entry name" value="dTDP_HR_like_SDR_e"/>
    <property type="match status" value="1"/>
</dbReference>
<dbReference type="Proteomes" id="UP000564644">
    <property type="component" value="Unassembled WGS sequence"/>
</dbReference>
<dbReference type="Pfam" id="PF04321">
    <property type="entry name" value="RmlD_sub_bind"/>
    <property type="match status" value="1"/>
</dbReference>
<comment type="caution">
    <text evidence="4">The sequence shown here is derived from an EMBL/GenBank/DDBJ whole genome shotgun (WGS) entry which is preliminary data.</text>
</comment>